<keyword evidence="1" id="KW-1133">Transmembrane helix</keyword>
<dbReference type="EMBL" id="JMIH01000018">
    <property type="protein sequence ID" value="KEO73746.1"/>
    <property type="molecule type" value="Genomic_DNA"/>
</dbReference>
<dbReference type="AlphaFoldDB" id="A0A074KUU5"/>
<name>A0A074KUU5_9BACT</name>
<dbReference type="RefSeq" id="WP_035073631.1">
    <property type="nucleotide sequence ID" value="NZ_JMIH01000018.1"/>
</dbReference>
<evidence type="ECO:0000259" key="2">
    <source>
        <dbReference type="Pfam" id="PF26604"/>
    </source>
</evidence>
<keyword evidence="4" id="KW-1185">Reference proteome</keyword>
<feature type="transmembrane region" description="Helical" evidence="1">
    <location>
        <begin position="20"/>
        <end position="41"/>
    </location>
</feature>
<comment type="caution">
    <text evidence="3">The sequence shown here is derived from an EMBL/GenBank/DDBJ whole genome shotgun (WGS) entry which is preliminary data.</text>
</comment>
<feature type="transmembrane region" description="Helical" evidence="1">
    <location>
        <begin position="71"/>
        <end position="90"/>
    </location>
</feature>
<evidence type="ECO:0000256" key="1">
    <source>
        <dbReference type="SAM" id="Phobius"/>
    </source>
</evidence>
<evidence type="ECO:0000313" key="3">
    <source>
        <dbReference type="EMBL" id="KEO73746.1"/>
    </source>
</evidence>
<proteinExistence type="predicted"/>
<organism evidence="3 4">
    <name type="scientific">Anditalea andensis</name>
    <dbReference type="NCBI Taxonomy" id="1048983"/>
    <lineage>
        <taxon>Bacteria</taxon>
        <taxon>Pseudomonadati</taxon>
        <taxon>Bacteroidota</taxon>
        <taxon>Cytophagia</taxon>
        <taxon>Cytophagales</taxon>
        <taxon>Cytophagaceae</taxon>
        <taxon>Anditalea</taxon>
    </lineage>
</organism>
<dbReference type="NCBIfam" id="NF047864">
    <property type="entry name" value="CBU_0592_membra"/>
    <property type="match status" value="1"/>
</dbReference>
<keyword evidence="1" id="KW-0812">Transmembrane</keyword>
<dbReference type="eggNOG" id="ENOG5034B5F">
    <property type="taxonomic scope" value="Bacteria"/>
</dbReference>
<dbReference type="Proteomes" id="UP000027821">
    <property type="component" value="Unassembled WGS sequence"/>
</dbReference>
<feature type="domain" description="CBU-0592-like" evidence="2">
    <location>
        <begin position="18"/>
        <end position="89"/>
    </location>
</feature>
<feature type="transmembrane region" description="Helical" evidence="1">
    <location>
        <begin position="47"/>
        <end position="64"/>
    </location>
</feature>
<dbReference type="Pfam" id="PF26604">
    <property type="entry name" value="CBU_0592"/>
    <property type="match status" value="1"/>
</dbReference>
<reference evidence="3 4" key="1">
    <citation type="submission" date="2014-04" db="EMBL/GenBank/DDBJ databases">
        <title>Characterization and application of a salt tolerant electro-active bacterium.</title>
        <authorList>
            <person name="Yang L."/>
            <person name="Wei S."/>
            <person name="Tay Q.X.M."/>
        </authorList>
    </citation>
    <scope>NUCLEOTIDE SEQUENCE [LARGE SCALE GENOMIC DNA]</scope>
    <source>
        <strain evidence="3 4">LY1</strain>
    </source>
</reference>
<dbReference type="InterPro" id="IPR058058">
    <property type="entry name" value="CBU_0592-like"/>
</dbReference>
<protein>
    <recommendedName>
        <fullName evidence="2">CBU-0592-like domain-containing protein</fullName>
    </recommendedName>
</protein>
<sequence length="92" mass="10360">MIAVRRYKLESIRKYKNEAIGWVGAMLSLLGFSLNSLNLVGSQSIEYLSLNIAGCFLLILYAVHKKAHASWVLNSIWILMTLVAFAKTYLPI</sequence>
<evidence type="ECO:0000313" key="4">
    <source>
        <dbReference type="Proteomes" id="UP000027821"/>
    </source>
</evidence>
<dbReference type="OrthoDB" id="853565at2"/>
<accession>A0A074KUU5</accession>
<keyword evidence="1" id="KW-0472">Membrane</keyword>
<gene>
    <name evidence="3" type="ORF">EL17_09525</name>
</gene>